<dbReference type="GO" id="GO:0005886">
    <property type="term" value="C:plasma membrane"/>
    <property type="evidence" value="ECO:0007669"/>
    <property type="project" value="UniProtKB-SubCell"/>
</dbReference>
<dbReference type="AlphaFoldDB" id="A0A328Q180"/>
<protein>
    <recommendedName>
        <fullName evidence="7">PDGLE domain-containing protein</fullName>
    </recommendedName>
</protein>
<evidence type="ECO:0000259" key="7">
    <source>
        <dbReference type="Pfam" id="PF13190"/>
    </source>
</evidence>
<feature type="transmembrane region" description="Helical" evidence="6">
    <location>
        <begin position="7"/>
        <end position="25"/>
    </location>
</feature>
<comment type="caution">
    <text evidence="8">The sequence shown here is derived from an EMBL/GenBank/DDBJ whole genome shotgun (WGS) entry which is preliminary data.</text>
</comment>
<gene>
    <name evidence="8" type="ORF">CA615_03180</name>
</gene>
<name>A0A328Q180_9EURY</name>
<sequence length="94" mass="10004">MEKKQLYFGIFIVAIVICILSPFLASGDPDGLEASAEHLNPDSLEASQVITPIMPDYTLEGMEDNPLVGVACLIVGAIISVAVAYGVFYAISKK</sequence>
<reference evidence="8 9" key="1">
    <citation type="submission" date="2017-05" db="EMBL/GenBank/DDBJ databases">
        <title>Host range expansion of the Methanosphaera genus to humans and monogastric animals involves recent and extensive reduction in genome content.</title>
        <authorList>
            <person name="Hoedt E.C."/>
            <person name="Volmer J.G."/>
            <person name="Parks D.H."/>
            <person name="Rosewarne C.P."/>
            <person name="Denman S.E."/>
            <person name="Mcsweeney C.S."/>
            <person name="O Cuiv P."/>
            <person name="Hugenholtz P."/>
            <person name="Tyson G.W."/>
            <person name="Morrison M."/>
        </authorList>
    </citation>
    <scope>NUCLEOTIDE SEQUENCE [LARGE SCALE GENOMIC DNA]</scope>
    <source>
        <strain evidence="8 9">PA5</strain>
    </source>
</reference>
<evidence type="ECO:0000256" key="1">
    <source>
        <dbReference type="ARBA" id="ARBA00004236"/>
    </source>
</evidence>
<organism evidence="8 9">
    <name type="scientific">Methanosphaera stadtmanae</name>
    <dbReference type="NCBI Taxonomy" id="2317"/>
    <lineage>
        <taxon>Archaea</taxon>
        <taxon>Methanobacteriati</taxon>
        <taxon>Methanobacteriota</taxon>
        <taxon>Methanomada group</taxon>
        <taxon>Methanobacteria</taxon>
        <taxon>Methanobacteriales</taxon>
        <taxon>Methanobacteriaceae</taxon>
        <taxon>Methanosphaera</taxon>
    </lineage>
</organism>
<dbReference type="OMA" id="PGMDKIG"/>
<evidence type="ECO:0000256" key="2">
    <source>
        <dbReference type="ARBA" id="ARBA00022475"/>
    </source>
</evidence>
<dbReference type="Proteomes" id="UP000248557">
    <property type="component" value="Unassembled WGS sequence"/>
</dbReference>
<dbReference type="Pfam" id="PF13190">
    <property type="entry name" value="PDGLE"/>
    <property type="match status" value="1"/>
</dbReference>
<keyword evidence="3 6" id="KW-0812">Transmembrane</keyword>
<keyword evidence="5 6" id="KW-0472">Membrane</keyword>
<feature type="transmembrane region" description="Helical" evidence="6">
    <location>
        <begin position="67"/>
        <end position="91"/>
    </location>
</feature>
<proteinExistence type="predicted"/>
<accession>A0A328Q180</accession>
<dbReference type="EMBL" id="NGJK01000030">
    <property type="protein sequence ID" value="RAP03263.1"/>
    <property type="molecule type" value="Genomic_DNA"/>
</dbReference>
<dbReference type="RefSeq" id="WP_011406254.1">
    <property type="nucleotide sequence ID" value="NZ_CATZXA010000056.1"/>
</dbReference>
<keyword evidence="4 6" id="KW-1133">Transmembrane helix</keyword>
<feature type="domain" description="PDGLE" evidence="7">
    <location>
        <begin position="5"/>
        <end position="92"/>
    </location>
</feature>
<evidence type="ECO:0000256" key="5">
    <source>
        <dbReference type="ARBA" id="ARBA00023136"/>
    </source>
</evidence>
<evidence type="ECO:0000256" key="4">
    <source>
        <dbReference type="ARBA" id="ARBA00022989"/>
    </source>
</evidence>
<comment type="subcellular location">
    <subcellularLocation>
        <location evidence="1">Cell membrane</location>
    </subcellularLocation>
</comment>
<dbReference type="InterPro" id="IPR025937">
    <property type="entry name" value="PDGLE_dom"/>
</dbReference>
<evidence type="ECO:0000313" key="8">
    <source>
        <dbReference type="EMBL" id="RAP03263.1"/>
    </source>
</evidence>
<evidence type="ECO:0000313" key="9">
    <source>
        <dbReference type="Proteomes" id="UP000248557"/>
    </source>
</evidence>
<keyword evidence="2" id="KW-1003">Cell membrane</keyword>
<evidence type="ECO:0000256" key="3">
    <source>
        <dbReference type="ARBA" id="ARBA00022692"/>
    </source>
</evidence>
<dbReference type="GeneID" id="3855445"/>
<evidence type="ECO:0000256" key="6">
    <source>
        <dbReference type="SAM" id="Phobius"/>
    </source>
</evidence>
<dbReference type="NCBIfam" id="NF004934">
    <property type="entry name" value="PRK06287.1-5"/>
    <property type="match status" value="1"/>
</dbReference>